<dbReference type="InterPro" id="IPR036047">
    <property type="entry name" value="F-box-like_dom_sf"/>
</dbReference>
<reference evidence="2" key="1">
    <citation type="submission" date="2022-12" db="EMBL/GenBank/DDBJ databases">
        <authorList>
            <person name="Petersen C."/>
        </authorList>
    </citation>
    <scope>NUCLEOTIDE SEQUENCE</scope>
    <source>
        <strain evidence="2">IBT 21472</strain>
    </source>
</reference>
<dbReference type="InterPro" id="IPR001810">
    <property type="entry name" value="F-box_dom"/>
</dbReference>
<keyword evidence="1" id="KW-1133">Transmembrane helix</keyword>
<feature type="transmembrane region" description="Helical" evidence="1">
    <location>
        <begin position="143"/>
        <end position="165"/>
    </location>
</feature>
<dbReference type="SUPFAM" id="SSF81383">
    <property type="entry name" value="F-box domain"/>
    <property type="match status" value="1"/>
</dbReference>
<dbReference type="OrthoDB" id="5281164at2759"/>
<comment type="caution">
    <text evidence="2">The sequence shown here is derived from an EMBL/GenBank/DDBJ whole genome shotgun (WGS) entry which is preliminary data.</text>
</comment>
<evidence type="ECO:0000313" key="3">
    <source>
        <dbReference type="Proteomes" id="UP001147746"/>
    </source>
</evidence>
<dbReference type="EMBL" id="JAPZBO010000001">
    <property type="protein sequence ID" value="KAJ5331603.1"/>
    <property type="molecule type" value="Genomic_DNA"/>
</dbReference>
<gene>
    <name evidence="2" type="ORF">N7476_001386</name>
</gene>
<keyword evidence="1" id="KW-0472">Membrane</keyword>
<proteinExistence type="predicted"/>
<dbReference type="PROSITE" id="PS50181">
    <property type="entry name" value="FBOX"/>
    <property type="match status" value="1"/>
</dbReference>
<dbReference type="Proteomes" id="UP001147746">
    <property type="component" value="Unassembled WGS sequence"/>
</dbReference>
<keyword evidence="1" id="KW-0812">Transmembrane</keyword>
<keyword evidence="3" id="KW-1185">Reference proteome</keyword>
<protein>
    <submittedName>
        <fullName evidence="2">Uncharacterized protein</fullName>
    </submittedName>
</protein>
<evidence type="ECO:0000256" key="1">
    <source>
        <dbReference type="SAM" id="Phobius"/>
    </source>
</evidence>
<sequence>MEGQHAPTPDHAKSRAHRGLMSLPTELHTLIASYLSYPDALALKHTSFKFNSLVYTGVHLKVDWLVERFERKLECPMEKCSFRTDEQFCNWRIRRIMERRRWHLECRQVPGGCCVVDGQTCRKVLIPWLKRSGPRKVTTRLSLWGREALIICIIAFLMEFAWNMVQRTYDEDKRSNSPLTYFAMKLPDRYRFT</sequence>
<evidence type="ECO:0000313" key="2">
    <source>
        <dbReference type="EMBL" id="KAJ5331603.1"/>
    </source>
</evidence>
<reference evidence="2" key="2">
    <citation type="journal article" date="2023" name="IMA Fungus">
        <title>Comparative genomic study of the Penicillium genus elucidates a diverse pangenome and 15 lateral gene transfer events.</title>
        <authorList>
            <person name="Petersen C."/>
            <person name="Sorensen T."/>
            <person name="Nielsen M.R."/>
            <person name="Sondergaard T.E."/>
            <person name="Sorensen J.L."/>
            <person name="Fitzpatrick D.A."/>
            <person name="Frisvad J.C."/>
            <person name="Nielsen K.L."/>
        </authorList>
    </citation>
    <scope>NUCLEOTIDE SEQUENCE</scope>
    <source>
        <strain evidence="2">IBT 21472</strain>
    </source>
</reference>
<organism evidence="2 3">
    <name type="scientific">Penicillium atrosanguineum</name>
    <dbReference type="NCBI Taxonomy" id="1132637"/>
    <lineage>
        <taxon>Eukaryota</taxon>
        <taxon>Fungi</taxon>
        <taxon>Dikarya</taxon>
        <taxon>Ascomycota</taxon>
        <taxon>Pezizomycotina</taxon>
        <taxon>Eurotiomycetes</taxon>
        <taxon>Eurotiomycetidae</taxon>
        <taxon>Eurotiales</taxon>
        <taxon>Aspergillaceae</taxon>
        <taxon>Penicillium</taxon>
    </lineage>
</organism>
<name>A0A9W9GPP8_9EURO</name>
<accession>A0A9W9GPP8</accession>
<dbReference type="AlphaFoldDB" id="A0A9W9GPP8"/>